<keyword evidence="8" id="KW-1133">Transmembrane helix</keyword>
<dbReference type="InterPro" id="IPR011652">
    <property type="entry name" value="MORN_2"/>
</dbReference>
<reference evidence="12" key="2">
    <citation type="submission" date="2021-04" db="EMBL/GenBank/DDBJ databases">
        <authorList>
            <person name="Gilroy R."/>
        </authorList>
    </citation>
    <scope>NUCLEOTIDE SEQUENCE</scope>
    <source>
        <strain evidence="12">G3-2149</strain>
    </source>
</reference>
<dbReference type="EMBL" id="JAHLFU010000219">
    <property type="protein sequence ID" value="MBU3854249.1"/>
    <property type="molecule type" value="Genomic_DNA"/>
</dbReference>
<dbReference type="GO" id="GO:0031992">
    <property type="term" value="F:energy transducer activity"/>
    <property type="evidence" value="ECO:0007669"/>
    <property type="project" value="TreeGrafter"/>
</dbReference>
<evidence type="ECO:0000259" key="11">
    <source>
        <dbReference type="PROSITE" id="PS52015"/>
    </source>
</evidence>
<keyword evidence="6" id="KW-0812">Transmembrane</keyword>
<dbReference type="Pfam" id="PF03544">
    <property type="entry name" value="TonB_C"/>
    <property type="match status" value="1"/>
</dbReference>
<keyword evidence="10" id="KW-0732">Signal</keyword>
<evidence type="ECO:0000256" key="5">
    <source>
        <dbReference type="ARBA" id="ARBA00022519"/>
    </source>
</evidence>
<reference evidence="12" key="1">
    <citation type="journal article" date="2021" name="PeerJ">
        <title>Extensive microbial diversity within the chicken gut microbiome revealed by metagenomics and culture.</title>
        <authorList>
            <person name="Gilroy R."/>
            <person name="Ravi A."/>
            <person name="Getino M."/>
            <person name="Pursley I."/>
            <person name="Horton D.L."/>
            <person name="Alikhan N.F."/>
            <person name="Baker D."/>
            <person name="Gharbi K."/>
            <person name="Hall N."/>
            <person name="Watson M."/>
            <person name="Adriaenssens E.M."/>
            <person name="Foster-Nyarko E."/>
            <person name="Jarju S."/>
            <person name="Secka A."/>
            <person name="Antonio M."/>
            <person name="Oren A."/>
            <person name="Chaudhuri R.R."/>
            <person name="La Ragione R."/>
            <person name="Hildebrand F."/>
            <person name="Pallen M.J."/>
        </authorList>
    </citation>
    <scope>NUCLEOTIDE SEQUENCE</scope>
    <source>
        <strain evidence="12">G3-2149</strain>
    </source>
</reference>
<evidence type="ECO:0000256" key="3">
    <source>
        <dbReference type="ARBA" id="ARBA00022448"/>
    </source>
</evidence>
<evidence type="ECO:0000256" key="8">
    <source>
        <dbReference type="ARBA" id="ARBA00022989"/>
    </source>
</evidence>
<evidence type="ECO:0000256" key="9">
    <source>
        <dbReference type="ARBA" id="ARBA00023136"/>
    </source>
</evidence>
<gene>
    <name evidence="12" type="ORF">H9789_10640</name>
</gene>
<evidence type="ECO:0000313" key="13">
    <source>
        <dbReference type="Proteomes" id="UP000823865"/>
    </source>
</evidence>
<dbReference type="PROSITE" id="PS52015">
    <property type="entry name" value="TONB_CTD"/>
    <property type="match status" value="1"/>
</dbReference>
<evidence type="ECO:0000256" key="10">
    <source>
        <dbReference type="SAM" id="SignalP"/>
    </source>
</evidence>
<organism evidence="12 13">
    <name type="scientific">Candidatus Paraprevotella stercoravium</name>
    <dbReference type="NCBI Taxonomy" id="2838725"/>
    <lineage>
        <taxon>Bacteria</taxon>
        <taxon>Pseudomonadati</taxon>
        <taxon>Bacteroidota</taxon>
        <taxon>Bacteroidia</taxon>
        <taxon>Bacteroidales</taxon>
        <taxon>Prevotellaceae</taxon>
        <taxon>Paraprevotella</taxon>
    </lineage>
</organism>
<evidence type="ECO:0000256" key="1">
    <source>
        <dbReference type="ARBA" id="ARBA00004383"/>
    </source>
</evidence>
<keyword evidence="5" id="KW-0997">Cell inner membrane</keyword>
<dbReference type="Gene3D" id="3.30.1150.10">
    <property type="match status" value="1"/>
</dbReference>
<sequence>MKKRISIFSLGLFLMMSTFSVGAQEKIWVDSRERPVQQNEACAYLIVGKKDTSVLVSRFTLDGRKTAETSYSRFGAQKHERTKEGRHTVYYSNGKDSLVEYYHQGRLQGKQTVFYPDGSVFRECPYQKGRLDGDVIQYHPNGRVFRKELYIGDGGECEVAEYFDEKGTEIFGITPYYVPAKIRAQEPFSELCLRLLKYPEEAAKKKIEGQVRVELTVDENGCVTKIRLLNKVHPLLDAEALRVAHLLADNYEWDAMRMDNKPQRVRFALPITFKL</sequence>
<keyword evidence="9" id="KW-0472">Membrane</keyword>
<dbReference type="Gene3D" id="3.90.930.1">
    <property type="match status" value="1"/>
</dbReference>
<proteinExistence type="inferred from homology"/>
<keyword evidence="3" id="KW-0813">Transport</keyword>
<dbReference type="GO" id="GO:0055085">
    <property type="term" value="P:transmembrane transport"/>
    <property type="evidence" value="ECO:0007669"/>
    <property type="project" value="InterPro"/>
</dbReference>
<protein>
    <submittedName>
        <fullName evidence="12">TonB family protein</fullName>
    </submittedName>
</protein>
<evidence type="ECO:0000313" key="12">
    <source>
        <dbReference type="EMBL" id="MBU3854249.1"/>
    </source>
</evidence>
<dbReference type="InterPro" id="IPR006260">
    <property type="entry name" value="TonB/TolA_C"/>
</dbReference>
<dbReference type="Proteomes" id="UP000823865">
    <property type="component" value="Unassembled WGS sequence"/>
</dbReference>
<comment type="similarity">
    <text evidence="2">Belongs to the TonB family.</text>
</comment>
<name>A0A9E2L8X8_9BACT</name>
<dbReference type="Pfam" id="PF07661">
    <property type="entry name" value="MORN_2"/>
    <property type="match status" value="2"/>
</dbReference>
<dbReference type="NCBIfam" id="TIGR01352">
    <property type="entry name" value="tonB_Cterm"/>
    <property type="match status" value="1"/>
</dbReference>
<evidence type="ECO:0000256" key="2">
    <source>
        <dbReference type="ARBA" id="ARBA00006555"/>
    </source>
</evidence>
<keyword evidence="4" id="KW-1003">Cell membrane</keyword>
<dbReference type="SUPFAM" id="SSF82185">
    <property type="entry name" value="Histone H3 K4-specific methyltransferase SET7/9 N-terminal domain"/>
    <property type="match status" value="1"/>
</dbReference>
<evidence type="ECO:0000256" key="6">
    <source>
        <dbReference type="ARBA" id="ARBA00022692"/>
    </source>
</evidence>
<feature type="domain" description="TonB C-terminal" evidence="11">
    <location>
        <begin position="183"/>
        <end position="275"/>
    </location>
</feature>
<feature type="chain" id="PRO_5038768328" evidence="10">
    <location>
        <begin position="24"/>
        <end position="275"/>
    </location>
</feature>
<evidence type="ECO:0000256" key="4">
    <source>
        <dbReference type="ARBA" id="ARBA00022475"/>
    </source>
</evidence>
<feature type="signal peptide" evidence="10">
    <location>
        <begin position="1"/>
        <end position="23"/>
    </location>
</feature>
<dbReference type="AlphaFoldDB" id="A0A9E2L8X8"/>
<dbReference type="PANTHER" id="PTHR33446:SF2">
    <property type="entry name" value="PROTEIN TONB"/>
    <property type="match status" value="1"/>
</dbReference>
<dbReference type="GO" id="GO:0015031">
    <property type="term" value="P:protein transport"/>
    <property type="evidence" value="ECO:0007669"/>
    <property type="project" value="UniProtKB-KW"/>
</dbReference>
<dbReference type="InterPro" id="IPR037682">
    <property type="entry name" value="TonB_C"/>
</dbReference>
<comment type="caution">
    <text evidence="12">The sequence shown here is derived from an EMBL/GenBank/DDBJ whole genome shotgun (WGS) entry which is preliminary data.</text>
</comment>
<comment type="subcellular location">
    <subcellularLocation>
        <location evidence="1">Cell inner membrane</location>
        <topology evidence="1">Single-pass membrane protein</topology>
        <orientation evidence="1">Periplasmic side</orientation>
    </subcellularLocation>
</comment>
<dbReference type="GO" id="GO:0098797">
    <property type="term" value="C:plasma membrane protein complex"/>
    <property type="evidence" value="ECO:0007669"/>
    <property type="project" value="TreeGrafter"/>
</dbReference>
<dbReference type="SUPFAM" id="SSF74653">
    <property type="entry name" value="TolA/TonB C-terminal domain"/>
    <property type="match status" value="1"/>
</dbReference>
<accession>A0A9E2L8X8</accession>
<evidence type="ECO:0000256" key="7">
    <source>
        <dbReference type="ARBA" id="ARBA00022927"/>
    </source>
</evidence>
<keyword evidence="7" id="KW-0653">Protein transport</keyword>
<dbReference type="PANTHER" id="PTHR33446">
    <property type="entry name" value="PROTEIN TONB-RELATED"/>
    <property type="match status" value="1"/>
</dbReference>
<dbReference type="InterPro" id="IPR051045">
    <property type="entry name" value="TonB-dependent_transducer"/>
</dbReference>